<dbReference type="InterPro" id="IPR013767">
    <property type="entry name" value="PAS_fold"/>
</dbReference>
<dbReference type="Pfam" id="PF16665">
    <property type="entry name" value="NCOA_u2"/>
    <property type="match status" value="1"/>
</dbReference>
<dbReference type="PANTHER" id="PTHR10684:SF3">
    <property type="entry name" value="NUCLEAR RECEPTOR COACTIVATOR 3"/>
    <property type="match status" value="1"/>
</dbReference>
<evidence type="ECO:0000256" key="12">
    <source>
        <dbReference type="ARBA" id="ARBA00023242"/>
    </source>
</evidence>
<name>A0A8D2PIY2_ZOSLA</name>
<dbReference type="GO" id="GO:0005737">
    <property type="term" value="C:cytoplasm"/>
    <property type="evidence" value="ECO:0007669"/>
    <property type="project" value="UniProtKB-SubCell"/>
</dbReference>
<evidence type="ECO:0000313" key="19">
    <source>
        <dbReference type="Ensembl" id="ENSZLMP00000013052.1"/>
    </source>
</evidence>
<dbReference type="AlphaFoldDB" id="A0A8D2PIY2"/>
<feature type="compositionally biased region" description="Polar residues" evidence="16">
    <location>
        <begin position="1104"/>
        <end position="1113"/>
    </location>
</feature>
<protein>
    <recommendedName>
        <fullName evidence="15">Nuclear receptor coactivator 3</fullName>
        <ecNumber evidence="3">2.3.1.48</ecNumber>
    </recommendedName>
</protein>
<dbReference type="Pfam" id="PF23172">
    <property type="entry name" value="bHLH_NCOA"/>
    <property type="match status" value="1"/>
</dbReference>
<keyword evidence="13" id="KW-0012">Acyltransferase</keyword>
<evidence type="ECO:0000256" key="13">
    <source>
        <dbReference type="ARBA" id="ARBA00023315"/>
    </source>
</evidence>
<dbReference type="Gene3D" id="6.10.140.20">
    <property type="entry name" value="Nuclear receptor coactivator, Ncoa-type, interlocking domain"/>
    <property type="match status" value="1"/>
</dbReference>
<dbReference type="Pfam" id="PF07469">
    <property type="entry name" value="DUF1518"/>
    <property type="match status" value="1"/>
</dbReference>
<feature type="region of interest" description="Disordered" evidence="16">
    <location>
        <begin position="423"/>
        <end position="480"/>
    </location>
</feature>
<dbReference type="GO" id="GO:0061733">
    <property type="term" value="F:protein-lysine-acetyltransferase activity"/>
    <property type="evidence" value="ECO:0007669"/>
    <property type="project" value="UniProtKB-EC"/>
</dbReference>
<feature type="region of interest" description="Disordered" evidence="16">
    <location>
        <begin position="604"/>
        <end position="646"/>
    </location>
</feature>
<feature type="domain" description="BHLH" evidence="18">
    <location>
        <begin position="3"/>
        <end position="60"/>
    </location>
</feature>
<evidence type="ECO:0000256" key="8">
    <source>
        <dbReference type="ARBA" id="ARBA00022990"/>
    </source>
</evidence>
<dbReference type="InterPro" id="IPR009110">
    <property type="entry name" value="Nuc_rcpt_coact"/>
</dbReference>
<dbReference type="InterPro" id="IPR032565">
    <property type="entry name" value="NCOA2/3_DUF4927"/>
</dbReference>
<keyword evidence="10" id="KW-0010">Activator</keyword>
<feature type="region of interest" description="Disordered" evidence="16">
    <location>
        <begin position="682"/>
        <end position="705"/>
    </location>
</feature>
<dbReference type="InterPro" id="IPR000014">
    <property type="entry name" value="PAS"/>
</dbReference>
<keyword evidence="12" id="KW-0539">Nucleus</keyword>
<dbReference type="InterPro" id="IPR011598">
    <property type="entry name" value="bHLH_dom"/>
</dbReference>
<reference evidence="19" key="1">
    <citation type="submission" date="2025-08" db="UniProtKB">
        <authorList>
            <consortium name="Ensembl"/>
        </authorList>
    </citation>
    <scope>IDENTIFICATION</scope>
</reference>
<dbReference type="Pfam" id="PF14598">
    <property type="entry name" value="PAS_11"/>
    <property type="match status" value="1"/>
</dbReference>
<dbReference type="Pfam" id="PF00989">
    <property type="entry name" value="PAS"/>
    <property type="match status" value="1"/>
</dbReference>
<dbReference type="InterPro" id="IPR056193">
    <property type="entry name" value="bHLH_NCOA1-3"/>
</dbReference>
<keyword evidence="7" id="KW-0677">Repeat</keyword>
<feature type="compositionally biased region" description="Low complexity" evidence="16">
    <location>
        <begin position="526"/>
        <end position="543"/>
    </location>
</feature>
<evidence type="ECO:0000313" key="20">
    <source>
        <dbReference type="Proteomes" id="UP000694401"/>
    </source>
</evidence>
<dbReference type="EC" id="2.3.1.48" evidence="3"/>
<dbReference type="InterPro" id="IPR056194">
    <property type="entry name" value="NCOA3_bHLH"/>
</dbReference>
<evidence type="ECO:0000256" key="7">
    <source>
        <dbReference type="ARBA" id="ARBA00022737"/>
    </source>
</evidence>
<keyword evidence="9" id="KW-0805">Transcription regulation</keyword>
<evidence type="ECO:0000256" key="16">
    <source>
        <dbReference type="SAM" id="MobiDB-lite"/>
    </source>
</evidence>
<dbReference type="Ensembl" id="ENSZLMT00000013413.1">
    <property type="protein sequence ID" value="ENSZLMP00000013052.1"/>
    <property type="gene ID" value="ENSZLMG00000009020.1"/>
</dbReference>
<dbReference type="Pfam" id="PF16279">
    <property type="entry name" value="DUF4927"/>
    <property type="match status" value="1"/>
</dbReference>
<sequence length="1203" mass="132710">MFLIPSLVCSGEKRRREQESKYIEELAELISANLSDIDNFNVKPDKCAILKETVRQIRQIKEQGKAVSNDDDVQKADVSSTGQGVIDKDSLGPLLLQALDGFLFVVNRDGNIVFVSENVTQYLQYKQEDLVNTSVYGILHEEDQKDFLKNLPKSSVNGVAWTNEAPRQKSHTFSCRMMVKSSHDLLEDVGGYHDIHQRYETMQCFALSQPRAMMEEGEDLQSCMICVARRITTAERVFPANPESFITRHDLSGKLVNIDTNSLRSSMRPGFEDIIRRCIQRFLCHKDGQSWSNKRHYHEAYTQGHAETPLYQFSLADGTIVTAQTKSKLFRNPVTNDRHGFVSTHFLHREQNGYRPNPNSVGQNIRTPVTGNTNSVNGLMNMSPGQAMSMQNRNYGMGDPNAVGQLTSTRYGAPGNMGLVNSGPGMQSSAYQSNSFGLNISSPPHGSPGLTSNQQNLMVSPRNRGSPKMSSHQYSPVTGILSSNTSNSTFSSSSLSALQAISEGVGNSLLSTLSSPGPKLDNSPNISITQQSKTSTQDSKSPSGLYCEQNQVESSICQSNSRDLFSEKDSKEGNLEASESQRGPSESKGHKKLLQLLTCSSDERGYSTASNSPLDSNCKESSTSVTSPSGVSSSTSGAVSSSSNMHGSLLQEKHRILHKLLQNGNSPAEVAKITAEATGKDTYHDTTNTASCGEGTVKHEQLSPKKKENNALLRYLLDKDDIKDPLSKELKPKVEGVDNKMGQCPSSTIPTSSQEKEMKIKMEPAEEVQYNVKGWQWPNQYFMITQASRGSQNRQLVRSSLDDLLCSAPNVEGQNDERALLDQLHTLLSNTDVTGLEEIDRALGIPDLVNQGQALEPKQDSFQGQESSVMIDQKPLLYGQPYQGQGAAMPGGFSNIQGQQPSFNSVMNQMSQLSSFPLQSMHPRANMMRPRTNTPKQLRMQLQQRLQGQQVIFCSYIYTSFMFQNGITCTRNCVQQGFLNAQMVAQRNRELISHHFRQQRMAMMMQQQQQPQAFSPPPNVTASGNMDSALTGPPMAQVPSQQFPYPSNYGISQQPDPAFSRVSSPPNPMISSRIGPPQNPMLQHPQSATVYQSPEMKGWPSGSMPRNSSFPQQQFSHQGNAAAYSMMHMNGSSAHIGQMSINTMPMSGLPMGPDQVSCRSRLMKNLLTLFPLSTACLYPFLWPNPALSYPVCICICGPINLLF</sequence>
<dbReference type="SMART" id="SM00353">
    <property type="entry name" value="HLH"/>
    <property type="match status" value="1"/>
</dbReference>
<organism evidence="19 20">
    <name type="scientific">Zosterops lateralis melanops</name>
    <dbReference type="NCBI Taxonomy" id="1220523"/>
    <lineage>
        <taxon>Eukaryota</taxon>
        <taxon>Metazoa</taxon>
        <taxon>Chordata</taxon>
        <taxon>Craniata</taxon>
        <taxon>Vertebrata</taxon>
        <taxon>Euteleostomi</taxon>
        <taxon>Archelosauria</taxon>
        <taxon>Archosauria</taxon>
        <taxon>Dinosauria</taxon>
        <taxon>Saurischia</taxon>
        <taxon>Theropoda</taxon>
        <taxon>Coelurosauria</taxon>
        <taxon>Aves</taxon>
        <taxon>Neognathae</taxon>
        <taxon>Neoaves</taxon>
        <taxon>Telluraves</taxon>
        <taxon>Australaves</taxon>
        <taxon>Passeriformes</taxon>
        <taxon>Sylvioidea</taxon>
        <taxon>Zosteropidae</taxon>
        <taxon>Zosterops</taxon>
    </lineage>
</organism>
<dbReference type="SMART" id="SM01151">
    <property type="entry name" value="DUF1518"/>
    <property type="match status" value="1"/>
</dbReference>
<keyword evidence="11" id="KW-0804">Transcription</keyword>
<comment type="catalytic activity">
    <reaction evidence="14">
        <text>L-lysyl-[protein] + acetyl-CoA = N(6)-acetyl-L-lysyl-[protein] + CoA + H(+)</text>
        <dbReference type="Rhea" id="RHEA:45948"/>
        <dbReference type="Rhea" id="RHEA-COMP:9752"/>
        <dbReference type="Rhea" id="RHEA-COMP:10731"/>
        <dbReference type="ChEBI" id="CHEBI:15378"/>
        <dbReference type="ChEBI" id="CHEBI:29969"/>
        <dbReference type="ChEBI" id="CHEBI:57287"/>
        <dbReference type="ChEBI" id="CHEBI:57288"/>
        <dbReference type="ChEBI" id="CHEBI:61930"/>
        <dbReference type="EC" id="2.3.1.48"/>
    </reaction>
</comment>
<accession>A0A8D2PIY2</accession>
<dbReference type="Pfam" id="PF08815">
    <property type="entry name" value="Nuc_rec_co-act"/>
    <property type="match status" value="1"/>
</dbReference>
<keyword evidence="8" id="KW-0007">Acetylation</keyword>
<evidence type="ECO:0000256" key="14">
    <source>
        <dbReference type="ARBA" id="ARBA00048017"/>
    </source>
</evidence>
<dbReference type="CDD" id="cd18949">
    <property type="entry name" value="bHLH-PAS_NCoA3_SRC3"/>
    <property type="match status" value="1"/>
</dbReference>
<evidence type="ECO:0000256" key="15">
    <source>
        <dbReference type="ARBA" id="ARBA00067176"/>
    </source>
</evidence>
<dbReference type="GO" id="GO:0016922">
    <property type="term" value="F:nuclear receptor binding"/>
    <property type="evidence" value="ECO:0007669"/>
    <property type="project" value="InterPro"/>
</dbReference>
<evidence type="ECO:0000259" key="17">
    <source>
        <dbReference type="PROSITE" id="PS50112"/>
    </source>
</evidence>
<dbReference type="InterPro" id="IPR037077">
    <property type="entry name" value="Nuc_rcpt_coact_Ncoa_int_sf"/>
</dbReference>
<dbReference type="FunFam" id="3.30.450.20:FF:000027">
    <property type="entry name" value="Nuclear receptor coactivator 3"/>
    <property type="match status" value="1"/>
</dbReference>
<feature type="region of interest" description="Disordered" evidence="16">
    <location>
        <begin position="512"/>
        <end position="545"/>
    </location>
</feature>
<feature type="compositionally biased region" description="Basic and acidic residues" evidence="16">
    <location>
        <begin position="696"/>
        <end position="705"/>
    </location>
</feature>
<keyword evidence="6" id="KW-0808">Transferase</keyword>
<feature type="compositionally biased region" description="Basic and acidic residues" evidence="16">
    <location>
        <begin position="564"/>
        <end position="574"/>
    </location>
</feature>
<dbReference type="InterPro" id="IPR036638">
    <property type="entry name" value="HLH_DNA-bd_sf"/>
</dbReference>
<feature type="compositionally biased region" description="Polar residues" evidence="16">
    <location>
        <begin position="424"/>
        <end position="458"/>
    </location>
</feature>
<dbReference type="SUPFAM" id="SSF69125">
    <property type="entry name" value="Nuclear receptor coactivator interlocking domain"/>
    <property type="match status" value="1"/>
</dbReference>
<evidence type="ECO:0000256" key="1">
    <source>
        <dbReference type="ARBA" id="ARBA00004496"/>
    </source>
</evidence>
<evidence type="ECO:0000256" key="11">
    <source>
        <dbReference type="ARBA" id="ARBA00023163"/>
    </source>
</evidence>
<evidence type="ECO:0000256" key="9">
    <source>
        <dbReference type="ARBA" id="ARBA00023015"/>
    </source>
</evidence>
<feature type="region of interest" description="Disordered" evidence="16">
    <location>
        <begin position="558"/>
        <end position="590"/>
    </location>
</feature>
<dbReference type="PANTHER" id="PTHR10684">
    <property type="entry name" value="NUCLEAR RECEPTOR COACTIVATOR"/>
    <property type="match status" value="1"/>
</dbReference>
<dbReference type="InterPro" id="IPR035965">
    <property type="entry name" value="PAS-like_dom_sf"/>
</dbReference>
<dbReference type="Proteomes" id="UP000694401">
    <property type="component" value="Unassembled WGS sequence"/>
</dbReference>
<dbReference type="SMART" id="SM00091">
    <property type="entry name" value="PAS"/>
    <property type="match status" value="1"/>
</dbReference>
<dbReference type="FunFam" id="3.30.450.20:FF:000008">
    <property type="entry name" value="Nuclear receptor coactivator"/>
    <property type="match status" value="1"/>
</dbReference>
<dbReference type="SUPFAM" id="SSF55785">
    <property type="entry name" value="PYP-like sensor domain (PAS domain)"/>
    <property type="match status" value="2"/>
</dbReference>
<comment type="similarity">
    <text evidence="2">Belongs to the SRC/p160 nuclear receptor coactivator family.</text>
</comment>
<dbReference type="InterPro" id="IPR014920">
    <property type="entry name" value="Nuc_rcpt_coact_Ncoa-typ"/>
</dbReference>
<dbReference type="GO" id="GO:0005634">
    <property type="term" value="C:nucleus"/>
    <property type="evidence" value="ECO:0007669"/>
    <property type="project" value="InterPro"/>
</dbReference>
<feature type="compositionally biased region" description="Low complexity" evidence="16">
    <location>
        <begin position="621"/>
        <end position="643"/>
    </location>
</feature>
<dbReference type="PROSITE" id="PS50888">
    <property type="entry name" value="BHLH"/>
    <property type="match status" value="1"/>
</dbReference>
<evidence type="ECO:0000256" key="3">
    <source>
        <dbReference type="ARBA" id="ARBA00013184"/>
    </source>
</evidence>
<evidence type="ECO:0000256" key="5">
    <source>
        <dbReference type="ARBA" id="ARBA00022553"/>
    </source>
</evidence>
<dbReference type="GO" id="GO:0032870">
    <property type="term" value="P:cellular response to hormone stimulus"/>
    <property type="evidence" value="ECO:0007669"/>
    <property type="project" value="TreeGrafter"/>
</dbReference>
<dbReference type="InterPro" id="IPR017426">
    <property type="entry name" value="Nuclear_rcpt_coactivator"/>
</dbReference>
<evidence type="ECO:0000256" key="6">
    <source>
        <dbReference type="ARBA" id="ARBA00022679"/>
    </source>
</evidence>
<evidence type="ECO:0000256" key="2">
    <source>
        <dbReference type="ARBA" id="ARBA00009933"/>
    </source>
</evidence>
<dbReference type="CDD" id="cd00130">
    <property type="entry name" value="PAS"/>
    <property type="match status" value="1"/>
</dbReference>
<comment type="subcellular location">
    <subcellularLocation>
        <location evidence="1">Cytoplasm</location>
    </subcellularLocation>
</comment>
<feature type="region of interest" description="Disordered" evidence="16">
    <location>
        <begin position="1093"/>
        <end position="1113"/>
    </location>
</feature>
<proteinExistence type="inferred from homology"/>
<evidence type="ECO:0000256" key="4">
    <source>
        <dbReference type="ARBA" id="ARBA00022490"/>
    </source>
</evidence>
<dbReference type="FunFam" id="4.10.280.10:FF:000008">
    <property type="entry name" value="Nuclear receptor coactivator"/>
    <property type="match status" value="1"/>
</dbReference>
<dbReference type="Gene3D" id="3.30.450.20">
    <property type="entry name" value="PAS domain"/>
    <property type="match status" value="2"/>
</dbReference>
<dbReference type="Pfam" id="PF08832">
    <property type="entry name" value="SRC-1"/>
    <property type="match status" value="1"/>
</dbReference>
<dbReference type="GO" id="GO:0003713">
    <property type="term" value="F:transcription coactivator activity"/>
    <property type="evidence" value="ECO:0007669"/>
    <property type="project" value="InterPro"/>
</dbReference>
<dbReference type="InterPro" id="IPR014935">
    <property type="entry name" value="SRC/p160_LXXLL"/>
</dbReference>
<dbReference type="Gene3D" id="4.10.280.10">
    <property type="entry name" value="Helix-loop-helix DNA-binding domain"/>
    <property type="match status" value="1"/>
</dbReference>
<feature type="compositionally biased region" description="Polar residues" evidence="16">
    <location>
        <begin position="744"/>
        <end position="753"/>
    </location>
</feature>
<keyword evidence="4" id="KW-0963">Cytoplasm</keyword>
<dbReference type="PROSITE" id="PS50112">
    <property type="entry name" value="PAS"/>
    <property type="match status" value="1"/>
</dbReference>
<feature type="region of interest" description="Disordered" evidence="16">
    <location>
        <begin position="736"/>
        <end position="756"/>
    </location>
</feature>
<keyword evidence="5" id="KW-0597">Phosphoprotein</keyword>
<evidence type="ECO:0000259" key="18">
    <source>
        <dbReference type="PROSITE" id="PS50888"/>
    </source>
</evidence>
<reference evidence="19" key="2">
    <citation type="submission" date="2025-09" db="UniProtKB">
        <authorList>
            <consortium name="Ensembl"/>
        </authorList>
    </citation>
    <scope>IDENTIFICATION</scope>
</reference>
<dbReference type="SUPFAM" id="SSF47459">
    <property type="entry name" value="HLH, helix-loop-helix DNA-binding domain"/>
    <property type="match status" value="1"/>
</dbReference>
<dbReference type="InterPro" id="IPR010011">
    <property type="entry name" value="NCO_DUF1518"/>
</dbReference>
<feature type="domain" description="PAS" evidence="17">
    <location>
        <begin position="95"/>
        <end position="158"/>
    </location>
</feature>
<keyword evidence="20" id="KW-1185">Reference proteome</keyword>
<evidence type="ECO:0000256" key="10">
    <source>
        <dbReference type="ARBA" id="ARBA00023159"/>
    </source>
</evidence>
<dbReference type="GO" id="GO:0046983">
    <property type="term" value="F:protein dimerization activity"/>
    <property type="evidence" value="ECO:0007669"/>
    <property type="project" value="InterPro"/>
</dbReference>
<dbReference type="GO" id="GO:0045944">
    <property type="term" value="P:positive regulation of transcription by RNA polymerase II"/>
    <property type="evidence" value="ECO:0007669"/>
    <property type="project" value="TreeGrafter"/>
</dbReference>